<gene>
    <name evidence="1" type="ORF">M9458_006205</name>
</gene>
<organism evidence="1 2">
    <name type="scientific">Cirrhinus mrigala</name>
    <name type="common">Mrigala</name>
    <dbReference type="NCBI Taxonomy" id="683832"/>
    <lineage>
        <taxon>Eukaryota</taxon>
        <taxon>Metazoa</taxon>
        <taxon>Chordata</taxon>
        <taxon>Craniata</taxon>
        <taxon>Vertebrata</taxon>
        <taxon>Euteleostomi</taxon>
        <taxon>Actinopterygii</taxon>
        <taxon>Neopterygii</taxon>
        <taxon>Teleostei</taxon>
        <taxon>Ostariophysi</taxon>
        <taxon>Cypriniformes</taxon>
        <taxon>Cyprinidae</taxon>
        <taxon>Labeoninae</taxon>
        <taxon>Labeonini</taxon>
        <taxon>Cirrhinus</taxon>
    </lineage>
</organism>
<evidence type="ECO:0000313" key="1">
    <source>
        <dbReference type="EMBL" id="KAL0197665.1"/>
    </source>
</evidence>
<keyword evidence="2" id="KW-1185">Reference proteome</keyword>
<protein>
    <submittedName>
        <fullName evidence="1">Uncharacterized protein</fullName>
    </submittedName>
</protein>
<feature type="non-terminal residue" evidence="1">
    <location>
        <position position="1"/>
    </location>
</feature>
<comment type="caution">
    <text evidence="1">The sequence shown here is derived from an EMBL/GenBank/DDBJ whole genome shotgun (WGS) entry which is preliminary data.</text>
</comment>
<feature type="non-terminal residue" evidence="1">
    <location>
        <position position="90"/>
    </location>
</feature>
<proteinExistence type="predicted"/>
<evidence type="ECO:0000313" key="2">
    <source>
        <dbReference type="Proteomes" id="UP001529510"/>
    </source>
</evidence>
<reference evidence="1 2" key="1">
    <citation type="submission" date="2024-05" db="EMBL/GenBank/DDBJ databases">
        <title>Genome sequencing and assembly of Indian major carp, Cirrhinus mrigala (Hamilton, 1822).</title>
        <authorList>
            <person name="Mohindra V."/>
            <person name="Chowdhury L.M."/>
            <person name="Lal K."/>
            <person name="Jena J.K."/>
        </authorList>
    </citation>
    <scope>NUCLEOTIDE SEQUENCE [LARGE SCALE GENOMIC DNA]</scope>
    <source>
        <strain evidence="1">CM1030</strain>
        <tissue evidence="1">Blood</tissue>
    </source>
</reference>
<dbReference type="Proteomes" id="UP001529510">
    <property type="component" value="Unassembled WGS sequence"/>
</dbReference>
<accession>A0ABD0RHV8</accession>
<dbReference type="AlphaFoldDB" id="A0ABD0RHV8"/>
<name>A0ABD0RHV8_CIRMR</name>
<sequence length="90" mass="10030">VLEQPRVPAGDPALLPNAQSGVLLWPDAITRTSVCAALGIQQRRLSENGMSSSGSNQLVPYRAQVIFKRHRWHNRDTFDHKGKTKLNKKA</sequence>
<dbReference type="EMBL" id="JAMKFB020000003">
    <property type="protein sequence ID" value="KAL0197665.1"/>
    <property type="molecule type" value="Genomic_DNA"/>
</dbReference>